<proteinExistence type="predicted"/>
<name>A0A1H6X0L2_9BACT</name>
<gene>
    <name evidence="1" type="ORF">SAMN05192553_102890</name>
</gene>
<reference evidence="2" key="1">
    <citation type="submission" date="2016-10" db="EMBL/GenBank/DDBJ databases">
        <authorList>
            <person name="Varghese N."/>
            <person name="Submissions S."/>
        </authorList>
    </citation>
    <scope>NUCLEOTIDE SEQUENCE [LARGE SCALE GENOMIC DNA]</scope>
    <source>
        <strain evidence="2">IBRC-M 10761</strain>
    </source>
</reference>
<dbReference type="AlphaFoldDB" id="A0A1H6X0L2"/>
<dbReference type="Proteomes" id="UP000199403">
    <property type="component" value="Unassembled WGS sequence"/>
</dbReference>
<sequence>MLKTGYFDDQWEGTEMIPPNAVFVFETDDPVGFWNSLVQQPVWEKLHQFAGLQQLESQLVFLDNITGNQGNLHQFLKGQRFRLSLHPLGKQTFGFLAATAFTNREFLPFIKNLEQKFKNQGGEVKRRSYSGISLFEISLENGEKRFTYAIVDNVLLGSYHSFLVEDAIRYAQSEGLKNFKETFPHLFSKDSELPPQGLVHLSGKNFANFIQEVTLGSSNKLVEDLRAGDFSANLIPGFSDAAIEFRGDFFVAGTLQELGSEAAISEVSQEMNSLISNRSMLVSSYWMSDLTDFERITNPSFSAKPVLQAELENSPEIQNFRRTITGQTVLVIEEGLLEESPRQLLILGTNDPFGSLEHLNSYSLAVNQNDSTTVFRDYYRGTEVVLLDLEEFPAHLFSGNFTGFSKTYFAAVNGQLVFANSLRTLRNLLDDVYQDNTWGKSIWQQEQLKQQARAPIRFFLNNDRFFPALTGNSDPSWAALFQKYAEVFGSFDWLSVSFLESGKLAIDLAINFEEKAASRSLILTESRSSAFDKPLIYGPAGLQNYNDRSTDFLVQDEDYFVHLLTNEGELVFTQRIPGEIISDVFQIDFYENGKLQLVFATQNLVYALDRYGNLLPGFPIHFEEGVNIAHLNVLDYDNSRDYRFFVADQQGNLYLYSRTGELLDDWAPKQTNRGMLASPPAHHRVPGLGDFMVALHANGSLGLYSRRGESKTGGPIVLGEGISTAYGIEEGIVEGQARLVTINDAGEVVKVNFKGELTYRNQLLRPDRDTRFSLVNDQNGSDFVWVIKEYNQLKVLSPDERLLFGLDILSEELDYRYFSFGPENKIFAVLDRVQDFAYLYNRDGTLINQKPVNVSGDLWVEFSGSTNEYSLVTVYMNRLNEYKIPL</sequence>
<organism evidence="1 2">
    <name type="scientific">Cyclobacterium xiamenense</name>
    <dbReference type="NCBI Taxonomy" id="1297121"/>
    <lineage>
        <taxon>Bacteria</taxon>
        <taxon>Pseudomonadati</taxon>
        <taxon>Bacteroidota</taxon>
        <taxon>Cytophagia</taxon>
        <taxon>Cytophagales</taxon>
        <taxon>Cyclobacteriaceae</taxon>
        <taxon>Cyclobacterium</taxon>
    </lineage>
</organism>
<evidence type="ECO:0000313" key="2">
    <source>
        <dbReference type="Proteomes" id="UP000199403"/>
    </source>
</evidence>
<accession>A0A1H6X0L2</accession>
<keyword evidence="2" id="KW-1185">Reference proteome</keyword>
<dbReference type="SUPFAM" id="SSF75011">
    <property type="entry name" value="3-carboxy-cis,cis-mucoante lactonizing enzyme"/>
    <property type="match status" value="1"/>
</dbReference>
<protein>
    <submittedName>
        <fullName evidence="1">Uncharacterized protein</fullName>
    </submittedName>
</protein>
<dbReference type="EMBL" id="FNZH01000002">
    <property type="protein sequence ID" value="SEJ20147.1"/>
    <property type="molecule type" value="Genomic_DNA"/>
</dbReference>
<evidence type="ECO:0000313" key="1">
    <source>
        <dbReference type="EMBL" id="SEJ20147.1"/>
    </source>
</evidence>
<dbReference type="STRING" id="1416801.SAMN05192553_102890"/>